<dbReference type="Gene3D" id="3.40.50.980">
    <property type="match status" value="1"/>
</dbReference>
<feature type="domain" description="AMP-dependent synthetase/ligase" evidence="3">
    <location>
        <begin position="5"/>
        <end position="75"/>
    </location>
</feature>
<proteinExistence type="predicted"/>
<keyword evidence="1" id="KW-0596">Phosphopantetheine</keyword>
<evidence type="ECO:0000256" key="1">
    <source>
        <dbReference type="ARBA" id="ARBA00022450"/>
    </source>
</evidence>
<dbReference type="Pfam" id="PF00501">
    <property type="entry name" value="AMP-binding"/>
    <property type="match status" value="1"/>
</dbReference>
<dbReference type="Gene3D" id="2.30.38.10">
    <property type="entry name" value="Luciferase, Domain 3"/>
    <property type="match status" value="1"/>
</dbReference>
<feature type="non-terminal residue" evidence="4">
    <location>
        <position position="76"/>
    </location>
</feature>
<dbReference type="PANTHER" id="PTHR44845">
    <property type="entry name" value="CARRIER DOMAIN-CONTAINING PROTEIN"/>
    <property type="match status" value="1"/>
</dbReference>
<evidence type="ECO:0000256" key="2">
    <source>
        <dbReference type="ARBA" id="ARBA00022553"/>
    </source>
</evidence>
<name>A0ABU4KAZ1_9ACTN</name>
<dbReference type="SUPFAM" id="SSF56801">
    <property type="entry name" value="Acetyl-CoA synthetase-like"/>
    <property type="match status" value="1"/>
</dbReference>
<sequence length="76" mass="8272">MAHVAKARAEYPGLRLVNGYSPVESMIFTCCHTVEGRDTTAPSIPVGRPIAGKRVYVLDERLRPVPVGVTGELYMA</sequence>
<evidence type="ECO:0000313" key="5">
    <source>
        <dbReference type="Proteomes" id="UP001278571"/>
    </source>
</evidence>
<organism evidence="4 5">
    <name type="scientific">Streptomyces roseolus</name>
    <dbReference type="NCBI Taxonomy" id="67358"/>
    <lineage>
        <taxon>Bacteria</taxon>
        <taxon>Bacillati</taxon>
        <taxon>Actinomycetota</taxon>
        <taxon>Actinomycetes</taxon>
        <taxon>Kitasatosporales</taxon>
        <taxon>Streptomycetaceae</taxon>
        <taxon>Streptomyces</taxon>
    </lineage>
</organism>
<dbReference type="PANTHER" id="PTHR44845:SF6">
    <property type="entry name" value="BETA-ALANINE-ACTIVATING ENZYME"/>
    <property type="match status" value="1"/>
</dbReference>
<evidence type="ECO:0000259" key="3">
    <source>
        <dbReference type="Pfam" id="PF00501"/>
    </source>
</evidence>
<dbReference type="RefSeq" id="WP_319011194.1">
    <property type="nucleotide sequence ID" value="NZ_JAWJZF010000423.1"/>
</dbReference>
<dbReference type="EMBL" id="JAWJZF010000423">
    <property type="protein sequence ID" value="MDX2294926.1"/>
    <property type="molecule type" value="Genomic_DNA"/>
</dbReference>
<keyword evidence="5" id="KW-1185">Reference proteome</keyword>
<comment type="caution">
    <text evidence="4">The sequence shown here is derived from an EMBL/GenBank/DDBJ whole genome shotgun (WGS) entry which is preliminary data.</text>
</comment>
<evidence type="ECO:0000313" key="4">
    <source>
        <dbReference type="EMBL" id="MDX2294926.1"/>
    </source>
</evidence>
<dbReference type="Proteomes" id="UP001278571">
    <property type="component" value="Unassembled WGS sequence"/>
</dbReference>
<accession>A0ABU4KAZ1</accession>
<gene>
    <name evidence="4" type="ORF">R2363_22430</name>
</gene>
<dbReference type="InterPro" id="IPR000873">
    <property type="entry name" value="AMP-dep_synth/lig_dom"/>
</dbReference>
<protein>
    <submittedName>
        <fullName evidence="4">AMP-binding protein</fullName>
    </submittedName>
</protein>
<keyword evidence="2" id="KW-0597">Phosphoprotein</keyword>
<reference evidence="4 5" key="1">
    <citation type="submission" date="2023-10" db="EMBL/GenBank/DDBJ databases">
        <authorList>
            <person name="Wang X.X."/>
        </authorList>
    </citation>
    <scope>NUCLEOTIDE SEQUENCE [LARGE SCALE GENOMIC DNA]</scope>
    <source>
        <strain evidence="4 5">NBRC 12816</strain>
    </source>
</reference>